<evidence type="ECO:0000256" key="1">
    <source>
        <dbReference type="ARBA" id="ARBA00010062"/>
    </source>
</evidence>
<dbReference type="PROSITE" id="PS50005">
    <property type="entry name" value="TPR"/>
    <property type="match status" value="1"/>
</dbReference>
<evidence type="ECO:0000259" key="5">
    <source>
        <dbReference type="Pfam" id="PF13458"/>
    </source>
</evidence>
<organism evidence="6 7">
    <name type="scientific">Allocoleopsis franciscana PCC 7113</name>
    <dbReference type="NCBI Taxonomy" id="1173027"/>
    <lineage>
        <taxon>Bacteria</taxon>
        <taxon>Bacillati</taxon>
        <taxon>Cyanobacteriota</taxon>
        <taxon>Cyanophyceae</taxon>
        <taxon>Coleofasciculales</taxon>
        <taxon>Coleofasciculaceae</taxon>
        <taxon>Allocoleopsis</taxon>
        <taxon>Allocoleopsis franciscana</taxon>
    </lineage>
</organism>
<keyword evidence="2" id="KW-0732">Signal</keyword>
<comment type="similarity">
    <text evidence="1">Belongs to the leucine-binding protein family.</text>
</comment>
<evidence type="ECO:0000313" key="6">
    <source>
        <dbReference type="EMBL" id="AFZ21489.1"/>
    </source>
</evidence>
<dbReference type="EMBL" id="CP003630">
    <property type="protein sequence ID" value="AFZ21489.1"/>
    <property type="molecule type" value="Genomic_DNA"/>
</dbReference>
<dbReference type="RefSeq" id="WP_015185618.1">
    <property type="nucleotide sequence ID" value="NC_019738.1"/>
</dbReference>
<proteinExistence type="inferred from homology"/>
<keyword evidence="7" id="KW-1185">Reference proteome</keyword>
<dbReference type="Pfam" id="PF12770">
    <property type="entry name" value="CHAT"/>
    <property type="match status" value="1"/>
</dbReference>
<evidence type="ECO:0000313" key="7">
    <source>
        <dbReference type="Proteomes" id="UP000010471"/>
    </source>
</evidence>
<keyword evidence="3" id="KW-0802">TPR repeat</keyword>
<dbReference type="InterPro" id="IPR028081">
    <property type="entry name" value="Leu-bd"/>
</dbReference>
<dbReference type="PANTHER" id="PTHR30483:SF6">
    <property type="entry name" value="PERIPLASMIC BINDING PROTEIN OF ABC TRANSPORTER FOR NATURAL AMINO ACIDS"/>
    <property type="match status" value="1"/>
</dbReference>
<dbReference type="KEGG" id="mic:Mic7113_5876"/>
<dbReference type="PANTHER" id="PTHR30483">
    <property type="entry name" value="LEUCINE-SPECIFIC-BINDING PROTEIN"/>
    <property type="match status" value="1"/>
</dbReference>
<dbReference type="InterPro" id="IPR024983">
    <property type="entry name" value="CHAT_dom"/>
</dbReference>
<evidence type="ECO:0000256" key="3">
    <source>
        <dbReference type="PROSITE-ProRule" id="PRU00339"/>
    </source>
</evidence>
<accession>K9WNX8</accession>
<feature type="domain" description="Leucine-binding protein" evidence="5">
    <location>
        <begin position="483"/>
        <end position="810"/>
    </location>
</feature>
<reference evidence="6 7" key="1">
    <citation type="submission" date="2012-06" db="EMBL/GenBank/DDBJ databases">
        <title>Finished chromosome of genome of Microcoleus sp. PCC 7113.</title>
        <authorList>
            <consortium name="US DOE Joint Genome Institute"/>
            <person name="Gugger M."/>
            <person name="Coursin T."/>
            <person name="Rippka R."/>
            <person name="Tandeau De Marsac N."/>
            <person name="Huntemann M."/>
            <person name="Wei C.-L."/>
            <person name="Han J."/>
            <person name="Detter J.C."/>
            <person name="Han C."/>
            <person name="Tapia R."/>
            <person name="Chen A."/>
            <person name="Kyrpides N."/>
            <person name="Mavromatis K."/>
            <person name="Markowitz V."/>
            <person name="Szeto E."/>
            <person name="Ivanova N."/>
            <person name="Pagani I."/>
            <person name="Pati A."/>
            <person name="Goodwin L."/>
            <person name="Nordberg H.P."/>
            <person name="Cantor M.N."/>
            <person name="Hua S.X."/>
            <person name="Woyke T."/>
            <person name="Kerfeld C.A."/>
        </authorList>
    </citation>
    <scope>NUCLEOTIDE SEQUENCE [LARGE SCALE GENOMIC DNA]</scope>
    <source>
        <strain evidence="6 7">PCC 7113</strain>
    </source>
</reference>
<dbReference type="InterPro" id="IPR028082">
    <property type="entry name" value="Peripla_BP_I"/>
</dbReference>
<name>K9WNX8_9CYAN</name>
<feature type="domain" description="CHAT" evidence="4">
    <location>
        <begin position="128"/>
        <end position="339"/>
    </location>
</feature>
<protein>
    <submittedName>
        <fullName evidence="6">ABC-type branched-chain amino acid transport system, periplasmic component</fullName>
    </submittedName>
</protein>
<dbReference type="Pfam" id="PF13458">
    <property type="entry name" value="Peripla_BP_6"/>
    <property type="match status" value="1"/>
</dbReference>
<dbReference type="AlphaFoldDB" id="K9WNX8"/>
<evidence type="ECO:0000259" key="4">
    <source>
        <dbReference type="Pfam" id="PF12770"/>
    </source>
</evidence>
<sequence>MSKRVIFRIDQGDFEQGFSVTLTIKENGEICAPEIKGKLAPATQIIDRYNDWQQAYYSWGQSHRWWRRRLEVPDQINTNYSSADSENNATIYASQFEGELNDWLDRSDLGELREELLHTVNRNDSVSFIVQTDNKELQRLPWELWRLLKNRYHQAEVAISSRSAPKKGALRSSVKILVILGSDDKIDIQTDWTILREKLPNDELVLVEKPRADEFREILINQPWDIIFFAGHSSTHADGNDAKIWLNEQEYLSPQKLRNSLEKAVRNGLKLAIFNSCDGLGLARQLETLQIPHIIVMREPVHDEVAQKFLNGFLTSFAEGASLHEAVREARDQLRLIENRSPNASWLPVIFQNPEEPPLFYPVEESAPELGKEPLESSGSRAKLKKIAWCGMGAIALCTLTLEIYKIIDLRKDSTLASGISLGEEILSEKNTTSEKQAGVKAFGNGNYSKAVANFKSSLEKNPNDPESRIYLNNAKTANNKQTIKIAVSVPLGSNPSIGEEILRGVAEVQEEINRDYQINGLPLQVVLANDNNDGNLAQAVARKFVKDTSIFAVIGHNASNASTAAAPIYKDGKLAMISPTSFANQLKEPSYIFRMVPQITFFAAQLSQGLGRAVPNPKVAICVDNVSPDQESFRNEFKYVVSAYKGQHIDLGCNLADPNFNPIAVVETIKKNNVNSLMVAPYVNNLPKAMELFKAVRESQLPIKMFGSPTLYNDKTIEWGGEAVEGLTLSVPYFPDEREKNSFRELWKTELNTWRSPMSKDTTRAIATGLQQLLKSPQPNRQELDNILRNSSFKVKGVTGEFKFTSNTGEREFLFQKERTDALIQVKNGKFVKIE</sequence>
<feature type="repeat" description="TPR" evidence="3">
    <location>
        <begin position="432"/>
        <end position="465"/>
    </location>
</feature>
<evidence type="ECO:0000256" key="2">
    <source>
        <dbReference type="ARBA" id="ARBA00022729"/>
    </source>
</evidence>
<dbReference type="STRING" id="1173027.Mic7113_5876"/>
<dbReference type="eggNOG" id="COG0683">
    <property type="taxonomic scope" value="Bacteria"/>
</dbReference>
<dbReference type="OrthoDB" id="446586at2"/>
<dbReference type="SUPFAM" id="SSF53822">
    <property type="entry name" value="Periplasmic binding protein-like I"/>
    <property type="match status" value="1"/>
</dbReference>
<gene>
    <name evidence="6" type="ORF">Mic7113_5876</name>
</gene>
<dbReference type="Proteomes" id="UP000010471">
    <property type="component" value="Chromosome"/>
</dbReference>
<dbReference type="CDD" id="cd06268">
    <property type="entry name" value="PBP1_ABC_transporter_LIVBP-like"/>
    <property type="match status" value="1"/>
</dbReference>
<dbReference type="Gene3D" id="3.40.50.2300">
    <property type="match status" value="2"/>
</dbReference>
<dbReference type="InterPro" id="IPR051010">
    <property type="entry name" value="BCAA_transport"/>
</dbReference>
<dbReference type="InterPro" id="IPR019734">
    <property type="entry name" value="TPR_rpt"/>
</dbReference>
<dbReference type="HOGENOM" id="CLU_347050_0_0_3"/>